<dbReference type="InterPro" id="IPR008775">
    <property type="entry name" value="Phytyl_CoA_dOase-like"/>
</dbReference>
<name>A0ABQ1K8A8_9BURK</name>
<dbReference type="SUPFAM" id="SSF51197">
    <property type="entry name" value="Clavaminate synthase-like"/>
    <property type="match status" value="1"/>
</dbReference>
<dbReference type="PANTHER" id="PTHR37563">
    <property type="entry name" value="PHYTANOYL-COA DIOXYGENASE FAMILY PROTEIN (AFU_ORTHOLOGUE AFUA_2G03330)"/>
    <property type="match status" value="1"/>
</dbReference>
<sequence>MIRDRMHRRTIMDLDSRNRAAPTDYNEAAIMGGLYGDGFIACKGAFSREWVQQLGEDIAVLFQEALARPGGALGRGPNRYYVEIHPERLRGFVDIITHPWVVAVCRHILGPDYRIVEAGFDVPGPGALHQPWHRDFPSPEATLKGRRLNSLAFNITTVDVTEDMGPFEIAPGTQWDDLAGGDPMFPARELWPRYEALAQRKLAKMGDISARSALTIHRGTANQSDKSRPVFVLGVDAPDARNADKHDLQLTRGYYDSLPEEVRHHITCRVVETLDPIVQEHTIEGLLMGVSPGERMGGV</sequence>
<keyword evidence="2" id="KW-1185">Reference proteome</keyword>
<comment type="caution">
    <text evidence="1">The sequence shown here is derived from an EMBL/GenBank/DDBJ whole genome shotgun (WGS) entry which is preliminary data.</text>
</comment>
<dbReference type="InterPro" id="IPR051961">
    <property type="entry name" value="Fungal_Metabolite_Diox"/>
</dbReference>
<keyword evidence="1" id="KW-0223">Dioxygenase</keyword>
<keyword evidence="1" id="KW-0560">Oxidoreductase</keyword>
<dbReference type="Gene3D" id="2.60.120.620">
    <property type="entry name" value="q2cbj1_9rhob like domain"/>
    <property type="match status" value="1"/>
</dbReference>
<accession>A0ABQ1K8A8</accession>
<evidence type="ECO:0000313" key="1">
    <source>
        <dbReference type="EMBL" id="GGB87725.1"/>
    </source>
</evidence>
<dbReference type="PANTHER" id="PTHR37563:SF2">
    <property type="entry name" value="PHYTANOYL-COA DIOXYGENASE FAMILY PROTEIN (AFU_ORTHOLOGUE AFUA_2G03330)"/>
    <property type="match status" value="1"/>
</dbReference>
<evidence type="ECO:0000313" key="2">
    <source>
        <dbReference type="Proteomes" id="UP000622638"/>
    </source>
</evidence>
<gene>
    <name evidence="1" type="ORF">GCM10011572_07220</name>
</gene>
<protein>
    <submittedName>
        <fullName evidence="1">Phytanoyl-CoA dioxygenase</fullName>
    </submittedName>
</protein>
<dbReference type="Proteomes" id="UP000622638">
    <property type="component" value="Unassembled WGS sequence"/>
</dbReference>
<dbReference type="Pfam" id="PF05721">
    <property type="entry name" value="PhyH"/>
    <property type="match status" value="1"/>
</dbReference>
<proteinExistence type="predicted"/>
<reference evidence="2" key="1">
    <citation type="journal article" date="2019" name="Int. J. Syst. Evol. Microbiol.">
        <title>The Global Catalogue of Microorganisms (GCM) 10K type strain sequencing project: providing services to taxonomists for standard genome sequencing and annotation.</title>
        <authorList>
            <consortium name="The Broad Institute Genomics Platform"/>
            <consortium name="The Broad Institute Genome Sequencing Center for Infectious Disease"/>
            <person name="Wu L."/>
            <person name="Ma J."/>
        </authorList>
    </citation>
    <scope>NUCLEOTIDE SEQUENCE [LARGE SCALE GENOMIC DNA]</scope>
    <source>
        <strain evidence="2">CGMCC 1.15931</strain>
    </source>
</reference>
<dbReference type="GO" id="GO:0051213">
    <property type="term" value="F:dioxygenase activity"/>
    <property type="evidence" value="ECO:0007669"/>
    <property type="project" value="UniProtKB-KW"/>
</dbReference>
<organism evidence="1 2">
    <name type="scientific">Pseudoduganella buxea</name>
    <dbReference type="NCBI Taxonomy" id="1949069"/>
    <lineage>
        <taxon>Bacteria</taxon>
        <taxon>Pseudomonadati</taxon>
        <taxon>Pseudomonadota</taxon>
        <taxon>Betaproteobacteria</taxon>
        <taxon>Burkholderiales</taxon>
        <taxon>Oxalobacteraceae</taxon>
        <taxon>Telluria group</taxon>
        <taxon>Pseudoduganella</taxon>
    </lineage>
</organism>
<dbReference type="EMBL" id="BMKG01000002">
    <property type="protein sequence ID" value="GGB87725.1"/>
    <property type="molecule type" value="Genomic_DNA"/>
</dbReference>